<dbReference type="SUPFAM" id="SSF52540">
    <property type="entry name" value="P-loop containing nucleoside triphosphate hydrolases"/>
    <property type="match status" value="1"/>
</dbReference>
<dbReference type="CDD" id="cd03112">
    <property type="entry name" value="CobW-like"/>
    <property type="match status" value="1"/>
</dbReference>
<reference evidence="8 9" key="1">
    <citation type="journal article" date="2014" name="Genome Announc.">
        <title>Draft genome sequences of six enterohepatic helicobacter species isolated from humans and one from rhesus macaques.</title>
        <authorList>
            <person name="Shen Z."/>
            <person name="Sheh A."/>
            <person name="Young S.K."/>
            <person name="Abouelliel A."/>
            <person name="Ward D.V."/>
            <person name="Earl A.M."/>
            <person name="Fox J.G."/>
        </authorList>
    </citation>
    <scope>NUCLEOTIDE SEQUENCE [LARGE SCALE GENOMIC DNA]</scope>
    <source>
        <strain evidence="8 9">MIT 99-5501</strain>
    </source>
</reference>
<proteinExistence type="inferred from homology"/>
<dbReference type="OrthoDB" id="9808822at2"/>
<dbReference type="SUPFAM" id="SSF90002">
    <property type="entry name" value="Hypothetical protein YjiA, C-terminal domain"/>
    <property type="match status" value="1"/>
</dbReference>
<dbReference type="STRING" id="1357400.HMPREF2086_01446"/>
<dbReference type="Pfam" id="PF02492">
    <property type="entry name" value="cobW"/>
    <property type="match status" value="1"/>
</dbReference>
<evidence type="ECO:0000259" key="7">
    <source>
        <dbReference type="SMART" id="SM00833"/>
    </source>
</evidence>
<dbReference type="PANTHER" id="PTHR13748">
    <property type="entry name" value="COBW-RELATED"/>
    <property type="match status" value="1"/>
</dbReference>
<comment type="caution">
    <text evidence="8">The sequence shown here is derived from an EMBL/GenBank/DDBJ whole genome shotgun (WGS) entry which is preliminary data.</text>
</comment>
<dbReference type="PANTHER" id="PTHR13748:SF62">
    <property type="entry name" value="COBW DOMAIN-CONTAINING PROTEIN"/>
    <property type="match status" value="1"/>
</dbReference>
<keyword evidence="9" id="KW-1185">Reference proteome</keyword>
<evidence type="ECO:0000256" key="2">
    <source>
        <dbReference type="ARBA" id="ARBA00022801"/>
    </source>
</evidence>
<keyword evidence="1" id="KW-0547">Nucleotide-binding</keyword>
<keyword evidence="3" id="KW-0143">Chaperone</keyword>
<comment type="catalytic activity">
    <reaction evidence="6">
        <text>GTP + H2O = GDP + phosphate + H(+)</text>
        <dbReference type="Rhea" id="RHEA:19669"/>
        <dbReference type="ChEBI" id="CHEBI:15377"/>
        <dbReference type="ChEBI" id="CHEBI:15378"/>
        <dbReference type="ChEBI" id="CHEBI:37565"/>
        <dbReference type="ChEBI" id="CHEBI:43474"/>
        <dbReference type="ChEBI" id="CHEBI:58189"/>
    </reaction>
    <physiologicalReaction direction="left-to-right" evidence="6">
        <dbReference type="Rhea" id="RHEA:19670"/>
    </physiologicalReaction>
</comment>
<evidence type="ECO:0000313" key="8">
    <source>
        <dbReference type="EMBL" id="ETD22999.1"/>
    </source>
</evidence>
<name>V8C6M7_9HELI</name>
<dbReference type="SMART" id="SM00833">
    <property type="entry name" value="CobW_C"/>
    <property type="match status" value="1"/>
</dbReference>
<dbReference type="RefSeq" id="WP_023928181.1">
    <property type="nucleotide sequence ID" value="NZ_KI669455.1"/>
</dbReference>
<dbReference type="GO" id="GO:0000166">
    <property type="term" value="F:nucleotide binding"/>
    <property type="evidence" value="ECO:0007669"/>
    <property type="project" value="UniProtKB-KW"/>
</dbReference>
<dbReference type="GO" id="GO:0005737">
    <property type="term" value="C:cytoplasm"/>
    <property type="evidence" value="ECO:0007669"/>
    <property type="project" value="TreeGrafter"/>
</dbReference>
<dbReference type="eggNOG" id="COG0523">
    <property type="taxonomic scope" value="Bacteria"/>
</dbReference>
<dbReference type="HOGENOM" id="CLU_017452_0_2_7"/>
<dbReference type="EMBL" id="AZJI01000006">
    <property type="protein sequence ID" value="ETD22999.1"/>
    <property type="molecule type" value="Genomic_DNA"/>
</dbReference>
<dbReference type="InterPro" id="IPR011629">
    <property type="entry name" value="CobW-like_C"/>
</dbReference>
<protein>
    <recommendedName>
        <fullName evidence="7">CobW C-terminal domain-containing protein</fullName>
    </recommendedName>
</protein>
<gene>
    <name evidence="8" type="ORF">HMPREF2086_01446</name>
</gene>
<sequence>MAKIPLTLITGFLGSGKTSFLGQYLGANNDKGIAVIINEIGQVALDQRVLRSSVDYSEEQMLYLNAGCVCCNRRVDLVESLRNVLNGYDSRGEVLNRVIIETTGLANPAPILWTLLSDTFLGAHFEAQGVIACIDALNGFLHLENNEAREQIIFADSILLTKTDLQSDEEALSALRAEILGLNPSVEIFDKAILGANYERLFTQNSANRSANQATNRANLALDSQDLCKYFSNDSHKPHAQGFDTLSISFSGAIEWSGFGIWLSLLLHKYGTKVLRVKGIIDIGEDFLVSINGAMHIIHPPTHIKKDAQAGSNLVFITRNLPKEKIIDSLKGFKCLLGMNEVLING</sequence>
<dbReference type="InterPro" id="IPR003495">
    <property type="entry name" value="CobW/HypB/UreG_nucleotide-bd"/>
</dbReference>
<dbReference type="GO" id="GO:0016787">
    <property type="term" value="F:hydrolase activity"/>
    <property type="evidence" value="ECO:0007669"/>
    <property type="project" value="UniProtKB-KW"/>
</dbReference>
<comment type="similarity">
    <text evidence="4">Belongs to the SIMIBI class G3E GTPase family. ZNG1 subfamily.</text>
</comment>
<evidence type="ECO:0000256" key="3">
    <source>
        <dbReference type="ARBA" id="ARBA00023186"/>
    </source>
</evidence>
<dbReference type="Gene3D" id="3.40.50.300">
    <property type="entry name" value="P-loop containing nucleotide triphosphate hydrolases"/>
    <property type="match status" value="1"/>
</dbReference>
<evidence type="ECO:0000256" key="6">
    <source>
        <dbReference type="ARBA" id="ARBA00049117"/>
    </source>
</evidence>
<evidence type="ECO:0000313" key="9">
    <source>
        <dbReference type="Proteomes" id="UP000018731"/>
    </source>
</evidence>
<accession>V8C6M7</accession>
<evidence type="ECO:0000256" key="1">
    <source>
        <dbReference type="ARBA" id="ARBA00022741"/>
    </source>
</evidence>
<dbReference type="PATRIC" id="fig|1357400.3.peg.1934"/>
<dbReference type="AlphaFoldDB" id="V8C6M7"/>
<evidence type="ECO:0000256" key="5">
    <source>
        <dbReference type="ARBA" id="ARBA00045658"/>
    </source>
</evidence>
<dbReference type="InterPro" id="IPR051316">
    <property type="entry name" value="Zinc-reg_GTPase_activator"/>
</dbReference>
<dbReference type="Gene3D" id="3.30.1220.10">
    <property type="entry name" value="CobW-like, C-terminal domain"/>
    <property type="match status" value="1"/>
</dbReference>
<feature type="domain" description="CobW C-terminal" evidence="7">
    <location>
        <begin position="243"/>
        <end position="334"/>
    </location>
</feature>
<keyword evidence="2" id="KW-0378">Hydrolase</keyword>
<organism evidence="8 9">
    <name type="scientific">Helicobacter macacae MIT 99-5501</name>
    <dbReference type="NCBI Taxonomy" id="1357400"/>
    <lineage>
        <taxon>Bacteria</taxon>
        <taxon>Pseudomonadati</taxon>
        <taxon>Campylobacterota</taxon>
        <taxon>Epsilonproteobacteria</taxon>
        <taxon>Campylobacterales</taxon>
        <taxon>Helicobacteraceae</taxon>
        <taxon>Helicobacter</taxon>
    </lineage>
</organism>
<evidence type="ECO:0000256" key="4">
    <source>
        <dbReference type="ARBA" id="ARBA00034320"/>
    </source>
</evidence>
<dbReference type="Proteomes" id="UP000018731">
    <property type="component" value="Unassembled WGS sequence"/>
</dbReference>
<dbReference type="InterPro" id="IPR036627">
    <property type="entry name" value="CobW-likC_sf"/>
</dbReference>
<dbReference type="Pfam" id="PF07683">
    <property type="entry name" value="CobW_C"/>
    <property type="match status" value="1"/>
</dbReference>
<comment type="function">
    <text evidence="5">Zinc chaperone that directly transfers zinc cofactor to target proteins, thereby activating them. Zinc is transferred from the CXCC motif in the GTPase domain to the zinc binding site in target proteins in a process requiring GTP hydrolysis.</text>
</comment>
<dbReference type="InterPro" id="IPR027417">
    <property type="entry name" value="P-loop_NTPase"/>
</dbReference>